<name>A0ABV6B1C8_9DEIO</name>
<feature type="signal peptide" evidence="2">
    <location>
        <begin position="1"/>
        <end position="24"/>
    </location>
</feature>
<feature type="chain" id="PRO_5045494609" evidence="2">
    <location>
        <begin position="25"/>
        <end position="186"/>
    </location>
</feature>
<keyword evidence="5" id="KW-1185">Reference proteome</keyword>
<reference evidence="4 5" key="1">
    <citation type="submission" date="2024-09" db="EMBL/GenBank/DDBJ databases">
        <authorList>
            <person name="Sun Q."/>
            <person name="Mori K."/>
        </authorList>
    </citation>
    <scope>NUCLEOTIDE SEQUENCE [LARGE SCALE GENOMIC DNA]</scope>
    <source>
        <strain evidence="4 5">JCM 13503</strain>
    </source>
</reference>
<dbReference type="Gene3D" id="3.40.33.10">
    <property type="entry name" value="CAP"/>
    <property type="match status" value="1"/>
</dbReference>
<dbReference type="SUPFAM" id="SSF55797">
    <property type="entry name" value="PR-1-like"/>
    <property type="match status" value="1"/>
</dbReference>
<evidence type="ECO:0000259" key="3">
    <source>
        <dbReference type="Pfam" id="PF00188"/>
    </source>
</evidence>
<dbReference type="PROSITE" id="PS51257">
    <property type="entry name" value="PROKAR_LIPOPROTEIN"/>
    <property type="match status" value="1"/>
</dbReference>
<keyword evidence="2" id="KW-0732">Signal</keyword>
<dbReference type="CDD" id="cd05379">
    <property type="entry name" value="CAP_bacterial"/>
    <property type="match status" value="1"/>
</dbReference>
<evidence type="ECO:0000256" key="2">
    <source>
        <dbReference type="SAM" id="SignalP"/>
    </source>
</evidence>
<evidence type="ECO:0000256" key="1">
    <source>
        <dbReference type="SAM" id="MobiDB-lite"/>
    </source>
</evidence>
<evidence type="ECO:0000313" key="5">
    <source>
        <dbReference type="Proteomes" id="UP001589733"/>
    </source>
</evidence>
<dbReference type="InterPro" id="IPR014044">
    <property type="entry name" value="CAP_dom"/>
</dbReference>
<dbReference type="PANTHER" id="PTHR31157">
    <property type="entry name" value="SCP DOMAIN-CONTAINING PROTEIN"/>
    <property type="match status" value="1"/>
</dbReference>
<dbReference type="RefSeq" id="WP_380012472.1">
    <property type="nucleotide sequence ID" value="NZ_JBHLYR010000051.1"/>
</dbReference>
<dbReference type="InterPro" id="IPR035940">
    <property type="entry name" value="CAP_sf"/>
</dbReference>
<feature type="domain" description="SCP" evidence="3">
    <location>
        <begin position="61"/>
        <end position="183"/>
    </location>
</feature>
<feature type="compositionally biased region" description="Polar residues" evidence="1">
    <location>
        <begin position="38"/>
        <end position="50"/>
    </location>
</feature>
<organism evidence="4 5">
    <name type="scientific">Deinococcus oregonensis</name>
    <dbReference type="NCBI Taxonomy" id="1805970"/>
    <lineage>
        <taxon>Bacteria</taxon>
        <taxon>Thermotogati</taxon>
        <taxon>Deinococcota</taxon>
        <taxon>Deinococci</taxon>
        <taxon>Deinococcales</taxon>
        <taxon>Deinococcaceae</taxon>
        <taxon>Deinococcus</taxon>
    </lineage>
</organism>
<evidence type="ECO:0000313" key="4">
    <source>
        <dbReference type="EMBL" id="MFB9993505.1"/>
    </source>
</evidence>
<gene>
    <name evidence="4" type="ORF">ACFFLM_16180</name>
</gene>
<dbReference type="Proteomes" id="UP001589733">
    <property type="component" value="Unassembled WGS sequence"/>
</dbReference>
<protein>
    <submittedName>
        <fullName evidence="4">CAP domain-containing protein</fullName>
    </submittedName>
</protein>
<dbReference type="Pfam" id="PF00188">
    <property type="entry name" value="CAP"/>
    <property type="match status" value="1"/>
</dbReference>
<proteinExistence type="predicted"/>
<feature type="region of interest" description="Disordered" evidence="1">
    <location>
        <begin position="30"/>
        <end position="50"/>
    </location>
</feature>
<dbReference type="PANTHER" id="PTHR31157:SF1">
    <property type="entry name" value="SCP DOMAIN-CONTAINING PROTEIN"/>
    <property type="match status" value="1"/>
</dbReference>
<accession>A0ABV6B1C8</accession>
<sequence>MHKPSLFRAPAVPATLILVALTLAACGSTPPPNGASAPAQNPVSPAASTSGTFSQRILSLTNAARAQARTCGSTRFPAAAPLSANAQLQQAAQGHAADMAAHSYFSHTSLDGRTMAQRVTATGYAWRSVGENIAAGQTTPETVVSGWLKSEGHCHNIMNASFTELGVGYAAGGSYGHYWVQDFGRR</sequence>
<dbReference type="EMBL" id="JBHLYR010000051">
    <property type="protein sequence ID" value="MFB9993505.1"/>
    <property type="molecule type" value="Genomic_DNA"/>
</dbReference>
<comment type="caution">
    <text evidence="4">The sequence shown here is derived from an EMBL/GenBank/DDBJ whole genome shotgun (WGS) entry which is preliminary data.</text>
</comment>